<evidence type="ECO:0000256" key="1">
    <source>
        <dbReference type="ARBA" id="ARBA00004141"/>
    </source>
</evidence>
<keyword evidence="10" id="KW-1185">Reference proteome</keyword>
<comment type="caution">
    <text evidence="9">The sequence shown here is derived from an EMBL/GenBank/DDBJ whole genome shotgun (WGS) entry which is preliminary data.</text>
</comment>
<dbReference type="AlphaFoldDB" id="A0A8I0KUS2"/>
<evidence type="ECO:0000256" key="8">
    <source>
        <dbReference type="SAM" id="Phobius"/>
    </source>
</evidence>
<feature type="transmembrane region" description="Helical" evidence="8">
    <location>
        <begin position="457"/>
        <end position="478"/>
    </location>
</feature>
<dbReference type="Gene3D" id="1.20.1730.10">
    <property type="entry name" value="Sodium/glucose cotransporter"/>
    <property type="match status" value="1"/>
</dbReference>
<accession>A0A8I0KUS2</accession>
<gene>
    <name evidence="9" type="ORF">H8R10_07200</name>
</gene>
<feature type="transmembrane region" description="Helical" evidence="8">
    <location>
        <begin position="43"/>
        <end position="66"/>
    </location>
</feature>
<evidence type="ECO:0000256" key="6">
    <source>
        <dbReference type="ARBA" id="ARBA00023136"/>
    </source>
</evidence>
<protein>
    <submittedName>
        <fullName evidence="9">Sodium:solute symporter</fullName>
    </submittedName>
</protein>
<sequence length="499" mass="52176">MDLHLSAIDFAVIAAYFIVLVIIGVASLHFAKTRDDYLVAGRRLGFPMFFSCMAALAVGGAVTVGGAQRGYEVGVSGVWVGGSLGMGLIVLGMLVSSKLSRLRALSMAEVIERNYGQSARILSAVLTIIYTVSLTVVQIVSIGAILQGIVGWSTTVCMLVGGGVVVFYTFIGGMWSVTMTDLLQFIVKTAGIIILVPIFVFAHPSIGGVSGFFAKVPESHADIGALGFQGTLYWILLYVPGLVIGQDIWQRVFTARTDTIARAGTLSAGVYAIIYALGGVLLGMATAIVVPNLADPSEAFSAGVATFLPVGVAGVLLAAAIAAAMSVASGTILACSTVVYNDIYLRLVRGVVTDMEDEAGNARETTKRDVWINRMIAFVLGIVMMGLAVAISDLFKALDLAYGFLSGCVFVPVIAGFVLKKVSPRAGLVSLAVSFLGVAGTMAYGEATGQPDFAIGGNWPIMVGMALSIVSYALVTVIDRRRITPNLSPAERAAETSRA</sequence>
<evidence type="ECO:0000256" key="3">
    <source>
        <dbReference type="ARBA" id="ARBA00022448"/>
    </source>
</evidence>
<dbReference type="InterPro" id="IPR038377">
    <property type="entry name" value="Na/Glc_symporter_sf"/>
</dbReference>
<feature type="transmembrane region" description="Helical" evidence="8">
    <location>
        <begin position="310"/>
        <end position="340"/>
    </location>
</feature>
<evidence type="ECO:0000256" key="7">
    <source>
        <dbReference type="RuleBase" id="RU362091"/>
    </source>
</evidence>
<dbReference type="InterPro" id="IPR050277">
    <property type="entry name" value="Sodium:Solute_Symporter"/>
</dbReference>
<feature type="transmembrane region" description="Helical" evidence="8">
    <location>
        <begin position="375"/>
        <end position="395"/>
    </location>
</feature>
<dbReference type="GO" id="GO:0022857">
    <property type="term" value="F:transmembrane transporter activity"/>
    <property type="evidence" value="ECO:0007669"/>
    <property type="project" value="InterPro"/>
</dbReference>
<dbReference type="RefSeq" id="WP_191072116.1">
    <property type="nucleotide sequence ID" value="NZ_CP060506.1"/>
</dbReference>
<feature type="transmembrane region" description="Helical" evidence="8">
    <location>
        <begin position="401"/>
        <end position="419"/>
    </location>
</feature>
<evidence type="ECO:0000256" key="4">
    <source>
        <dbReference type="ARBA" id="ARBA00022692"/>
    </source>
</evidence>
<keyword evidence="5 8" id="KW-1133">Transmembrane helix</keyword>
<comment type="subcellular location">
    <subcellularLocation>
        <location evidence="1">Membrane</location>
        <topology evidence="1">Multi-pass membrane protein</topology>
    </subcellularLocation>
</comment>
<proteinExistence type="inferred from homology"/>
<feature type="transmembrane region" description="Helical" evidence="8">
    <location>
        <begin position="223"/>
        <end position="245"/>
    </location>
</feature>
<keyword evidence="6 8" id="KW-0472">Membrane</keyword>
<feature type="transmembrane region" description="Helical" evidence="8">
    <location>
        <begin position="266"/>
        <end position="290"/>
    </location>
</feature>
<dbReference type="EMBL" id="JACRUO010000002">
    <property type="protein sequence ID" value="MBD3690008.1"/>
    <property type="molecule type" value="Genomic_DNA"/>
</dbReference>
<evidence type="ECO:0000256" key="2">
    <source>
        <dbReference type="ARBA" id="ARBA00006434"/>
    </source>
</evidence>
<feature type="transmembrane region" description="Helical" evidence="8">
    <location>
        <begin position="121"/>
        <end position="143"/>
    </location>
</feature>
<comment type="similarity">
    <text evidence="2 7">Belongs to the sodium:solute symporter (SSF) (TC 2.A.21) family.</text>
</comment>
<dbReference type="PROSITE" id="PS50283">
    <property type="entry name" value="NA_SOLUT_SYMP_3"/>
    <property type="match status" value="1"/>
</dbReference>
<evidence type="ECO:0000313" key="10">
    <source>
        <dbReference type="Proteomes" id="UP000627538"/>
    </source>
</evidence>
<reference evidence="9 10" key="1">
    <citation type="submission" date="2020-08" db="EMBL/GenBank/DDBJ databases">
        <title>Winkia gen. nov., sp. nov., isolated from faeces of the Anser albifrons in China.</title>
        <authorList>
            <person name="Liu Q."/>
        </authorList>
    </citation>
    <scope>NUCLEOTIDE SEQUENCE [LARGE SCALE GENOMIC DNA]</scope>
    <source>
        <strain evidence="9 10">C62</strain>
    </source>
</reference>
<dbReference type="PANTHER" id="PTHR48086:SF7">
    <property type="entry name" value="SODIUM-SOLUTE SYMPORTER-RELATED"/>
    <property type="match status" value="1"/>
</dbReference>
<keyword evidence="3" id="KW-0813">Transport</keyword>
<name>A0A8I0KUS2_9ACTO</name>
<dbReference type="InterPro" id="IPR001734">
    <property type="entry name" value="Na/solute_symporter"/>
</dbReference>
<feature type="transmembrane region" description="Helical" evidence="8">
    <location>
        <begin position="6"/>
        <end position="31"/>
    </location>
</feature>
<evidence type="ECO:0000256" key="5">
    <source>
        <dbReference type="ARBA" id="ARBA00022989"/>
    </source>
</evidence>
<dbReference type="GO" id="GO:0005886">
    <property type="term" value="C:plasma membrane"/>
    <property type="evidence" value="ECO:0007669"/>
    <property type="project" value="TreeGrafter"/>
</dbReference>
<feature type="transmembrane region" description="Helical" evidence="8">
    <location>
        <begin position="149"/>
        <end position="170"/>
    </location>
</feature>
<organism evidence="9 10">
    <name type="scientific">Nanchangia anserum</name>
    <dbReference type="NCBI Taxonomy" id="2692125"/>
    <lineage>
        <taxon>Bacteria</taxon>
        <taxon>Bacillati</taxon>
        <taxon>Actinomycetota</taxon>
        <taxon>Actinomycetes</taxon>
        <taxon>Actinomycetales</taxon>
        <taxon>Actinomycetaceae</taxon>
        <taxon>Nanchangia</taxon>
    </lineage>
</organism>
<dbReference type="Proteomes" id="UP000627538">
    <property type="component" value="Unassembled WGS sequence"/>
</dbReference>
<feature type="transmembrane region" description="Helical" evidence="8">
    <location>
        <begin position="426"/>
        <end position="445"/>
    </location>
</feature>
<dbReference type="PANTHER" id="PTHR48086">
    <property type="entry name" value="SODIUM/PROLINE SYMPORTER-RELATED"/>
    <property type="match status" value="1"/>
</dbReference>
<feature type="transmembrane region" description="Helical" evidence="8">
    <location>
        <begin position="182"/>
        <end position="203"/>
    </location>
</feature>
<evidence type="ECO:0000313" key="9">
    <source>
        <dbReference type="EMBL" id="MBD3690008.1"/>
    </source>
</evidence>
<dbReference type="Pfam" id="PF00474">
    <property type="entry name" value="SSF"/>
    <property type="match status" value="1"/>
</dbReference>
<keyword evidence="4 8" id="KW-0812">Transmembrane</keyword>
<feature type="transmembrane region" description="Helical" evidence="8">
    <location>
        <begin position="78"/>
        <end position="100"/>
    </location>
</feature>